<feature type="transmembrane region" description="Helical" evidence="6">
    <location>
        <begin position="335"/>
        <end position="355"/>
    </location>
</feature>
<keyword evidence="9" id="KW-1185">Reference proteome</keyword>
<evidence type="ECO:0000256" key="2">
    <source>
        <dbReference type="ARBA" id="ARBA00022448"/>
    </source>
</evidence>
<dbReference type="InterPro" id="IPR020846">
    <property type="entry name" value="MFS_dom"/>
</dbReference>
<evidence type="ECO:0000256" key="4">
    <source>
        <dbReference type="ARBA" id="ARBA00022989"/>
    </source>
</evidence>
<keyword evidence="2" id="KW-0813">Transport</keyword>
<feature type="transmembrane region" description="Helical" evidence="6">
    <location>
        <begin position="307"/>
        <end position="328"/>
    </location>
</feature>
<accession>A0ABS1T5A1</accession>
<dbReference type="PANTHER" id="PTHR42718:SF9">
    <property type="entry name" value="MAJOR FACILITATOR SUPERFAMILY MULTIDRUG TRANSPORTER MFSC"/>
    <property type="match status" value="1"/>
</dbReference>
<dbReference type="PANTHER" id="PTHR42718">
    <property type="entry name" value="MAJOR FACILITATOR SUPERFAMILY MULTIDRUG TRANSPORTER MFSC"/>
    <property type="match status" value="1"/>
</dbReference>
<dbReference type="RefSeq" id="WP_202747141.1">
    <property type="nucleotide sequence ID" value="NZ_JAESWC010000001.1"/>
</dbReference>
<name>A0ABS1T5A1_9CLOT</name>
<comment type="caution">
    <text evidence="8">The sequence shown here is derived from an EMBL/GenBank/DDBJ whole genome shotgun (WGS) entry which is preliminary data.</text>
</comment>
<evidence type="ECO:0000256" key="6">
    <source>
        <dbReference type="SAM" id="Phobius"/>
    </source>
</evidence>
<feature type="transmembrane region" description="Helical" evidence="6">
    <location>
        <begin position="233"/>
        <end position="252"/>
    </location>
</feature>
<keyword evidence="3 6" id="KW-0812">Transmembrane</keyword>
<feature type="transmembrane region" description="Helical" evidence="6">
    <location>
        <begin position="199"/>
        <end position="218"/>
    </location>
</feature>
<evidence type="ECO:0000313" key="9">
    <source>
        <dbReference type="Proteomes" id="UP000632377"/>
    </source>
</evidence>
<keyword evidence="4 6" id="KW-1133">Transmembrane helix</keyword>
<feature type="transmembrane region" description="Helical" evidence="6">
    <location>
        <begin position="44"/>
        <end position="62"/>
    </location>
</feature>
<feature type="transmembrane region" description="Helical" evidence="6">
    <location>
        <begin position="542"/>
        <end position="560"/>
    </location>
</feature>
<dbReference type="InterPro" id="IPR036259">
    <property type="entry name" value="MFS_trans_sf"/>
</dbReference>
<feature type="transmembrane region" description="Helical" evidence="6">
    <location>
        <begin position="74"/>
        <end position="96"/>
    </location>
</feature>
<gene>
    <name evidence="8" type="ORF">JK636_01905</name>
</gene>
<organism evidence="8 9">
    <name type="scientific">Clostridium rhizosphaerae</name>
    <dbReference type="NCBI Taxonomy" id="2803861"/>
    <lineage>
        <taxon>Bacteria</taxon>
        <taxon>Bacillati</taxon>
        <taxon>Bacillota</taxon>
        <taxon>Clostridia</taxon>
        <taxon>Eubacteriales</taxon>
        <taxon>Clostridiaceae</taxon>
        <taxon>Clostridium</taxon>
    </lineage>
</organism>
<dbReference type="CDD" id="cd17321">
    <property type="entry name" value="MFS_MMR_MDR_like"/>
    <property type="match status" value="1"/>
</dbReference>
<feature type="transmembrane region" description="Helical" evidence="6">
    <location>
        <begin position="273"/>
        <end position="295"/>
    </location>
</feature>
<dbReference type="Gene3D" id="1.20.1250.20">
    <property type="entry name" value="MFS general substrate transporter like domains"/>
    <property type="match status" value="1"/>
</dbReference>
<dbReference type="Proteomes" id="UP000632377">
    <property type="component" value="Unassembled WGS sequence"/>
</dbReference>
<evidence type="ECO:0000259" key="7">
    <source>
        <dbReference type="PROSITE" id="PS50850"/>
    </source>
</evidence>
<feature type="transmembrane region" description="Helical" evidence="6">
    <location>
        <begin position="135"/>
        <end position="160"/>
    </location>
</feature>
<protein>
    <submittedName>
        <fullName evidence="8">MFS transporter</fullName>
    </submittedName>
</protein>
<dbReference type="EMBL" id="JAESWC010000001">
    <property type="protein sequence ID" value="MBL4934509.1"/>
    <property type="molecule type" value="Genomic_DNA"/>
</dbReference>
<feature type="domain" description="Major facilitator superfamily (MFS) profile" evidence="7">
    <location>
        <begin position="8"/>
        <end position="565"/>
    </location>
</feature>
<dbReference type="PROSITE" id="PS50850">
    <property type="entry name" value="MFS"/>
    <property type="match status" value="1"/>
</dbReference>
<proteinExistence type="predicted"/>
<evidence type="ECO:0000256" key="1">
    <source>
        <dbReference type="ARBA" id="ARBA00004651"/>
    </source>
</evidence>
<feature type="transmembrane region" description="Helical" evidence="6">
    <location>
        <begin position="102"/>
        <end position="123"/>
    </location>
</feature>
<dbReference type="InterPro" id="IPR011701">
    <property type="entry name" value="MFS"/>
</dbReference>
<sequence>MKNNKKILLIMFLFGIFIGSLDSGIISPARTVIANSLAVSQNNSVWMITIYTLVYAVSMPISGKLSDRYGKKKLFTVSIFIFGLGSLLCGLSNYFTSYPMLLISRAIQALGGGGIMPIATAYIGESFPKERRGSALGIVGGVYGISNVLGPTVGSAILGAAGSSNWGLLFLVNVPIVIIVIAISILIKDGAEVKPSKKMDLSGGTVASLLILSIMYALTNFDFHDFAKSVSSINVYPFLISFIVLLPVFIVIEKKAEDPIINLKYFTSREIALTLMLAFISGIGLMGIVFIPQFAENVLKLKTGSGGYLVTLMAVFTGVAAPLGGKLIDKFSAKFILVLGFSCTAIGALILALIVVKFSSIFILIAGLALMGLGMGFTMGTPLNYLIQTNVPEDETASAQSTLSLIRSIGVAISPNILINFISDAAKNLQGNLMAVMPKIPMGPNAPAQSLTGKGVSPEALAGIQNADVTTIVDSLKKFSASMIDSMAPGIKQSMAGKLPKGVSPDVAVVNMKMDYLKQVDSSKALLETTFQNTLNSGFSKLFIAAAVIALIGLILSIMLKNKKVK</sequence>
<dbReference type="SUPFAM" id="SSF103473">
    <property type="entry name" value="MFS general substrate transporter"/>
    <property type="match status" value="1"/>
</dbReference>
<evidence type="ECO:0000256" key="5">
    <source>
        <dbReference type="ARBA" id="ARBA00023136"/>
    </source>
</evidence>
<evidence type="ECO:0000313" key="8">
    <source>
        <dbReference type="EMBL" id="MBL4934509.1"/>
    </source>
</evidence>
<reference evidence="8 9" key="1">
    <citation type="submission" date="2021-01" db="EMBL/GenBank/DDBJ databases">
        <title>Genome public.</title>
        <authorList>
            <person name="Liu C."/>
            <person name="Sun Q."/>
        </authorList>
    </citation>
    <scope>NUCLEOTIDE SEQUENCE [LARGE SCALE GENOMIC DNA]</scope>
    <source>
        <strain evidence="8 9">YIM B02515</strain>
    </source>
</reference>
<keyword evidence="5 6" id="KW-0472">Membrane</keyword>
<dbReference type="Gene3D" id="1.20.1720.10">
    <property type="entry name" value="Multidrug resistance protein D"/>
    <property type="match status" value="1"/>
</dbReference>
<evidence type="ECO:0000256" key="3">
    <source>
        <dbReference type="ARBA" id="ARBA00022692"/>
    </source>
</evidence>
<feature type="transmembrane region" description="Helical" evidence="6">
    <location>
        <begin position="166"/>
        <end position="187"/>
    </location>
</feature>
<comment type="subcellular location">
    <subcellularLocation>
        <location evidence="1">Cell membrane</location>
        <topology evidence="1">Multi-pass membrane protein</topology>
    </subcellularLocation>
</comment>
<feature type="transmembrane region" description="Helical" evidence="6">
    <location>
        <begin position="361"/>
        <end position="380"/>
    </location>
</feature>
<dbReference type="Pfam" id="PF07690">
    <property type="entry name" value="MFS_1"/>
    <property type="match status" value="1"/>
</dbReference>